<dbReference type="InterPro" id="IPR036451">
    <property type="entry name" value="CblAdoTrfase-like_sf"/>
</dbReference>
<dbReference type="GO" id="GO:0005524">
    <property type="term" value="F:ATP binding"/>
    <property type="evidence" value="ECO:0007669"/>
    <property type="project" value="UniProtKB-UniRule"/>
</dbReference>
<keyword evidence="6" id="KW-0963">Cytoplasm</keyword>
<keyword evidence="15" id="KW-0169">Cobalamin biosynthesis</keyword>
<proteinExistence type="inferred from homology"/>
<keyword evidence="18" id="KW-1185">Reference proteome</keyword>
<dbReference type="PANTHER" id="PTHR12213">
    <property type="entry name" value="CORRINOID ADENOSYLTRANSFERASE"/>
    <property type="match status" value="1"/>
</dbReference>
<evidence type="ECO:0000313" key="17">
    <source>
        <dbReference type="EMBL" id="GEO42234.1"/>
    </source>
</evidence>
<dbReference type="Proteomes" id="UP000321523">
    <property type="component" value="Unassembled WGS sequence"/>
</dbReference>
<dbReference type="NCBIfam" id="TIGR00636">
    <property type="entry name" value="PduO_Nterm"/>
    <property type="match status" value="1"/>
</dbReference>
<evidence type="ECO:0000256" key="1">
    <source>
        <dbReference type="ARBA" id="ARBA00004496"/>
    </source>
</evidence>
<gene>
    <name evidence="17" type="ORF">SAE02_63820</name>
</gene>
<dbReference type="PANTHER" id="PTHR12213:SF0">
    <property type="entry name" value="CORRINOID ADENOSYLTRANSFERASE MMAB"/>
    <property type="match status" value="1"/>
</dbReference>
<dbReference type="EMBL" id="BJYZ01000037">
    <property type="protein sequence ID" value="GEO42234.1"/>
    <property type="molecule type" value="Genomic_DNA"/>
</dbReference>
<comment type="similarity">
    <text evidence="3 15">Belongs to the Cob(I)alamin adenosyltransferase family.</text>
</comment>
<dbReference type="FunFam" id="1.20.1200.10:FF:000003">
    <property type="entry name" value="ATP:cob(I)alamin adenosyltransferase"/>
    <property type="match status" value="1"/>
</dbReference>
<evidence type="ECO:0000256" key="14">
    <source>
        <dbReference type="ARBA" id="ARBA00048692"/>
    </source>
</evidence>
<dbReference type="SUPFAM" id="SSF89028">
    <property type="entry name" value="Cobalamin adenosyltransferase-like"/>
    <property type="match status" value="1"/>
</dbReference>
<comment type="catalytic activity">
    <reaction evidence="13 15">
        <text>2 cob(II)yrinate a,c diamide + reduced [electron-transfer flavoprotein] + 2 ATP = 2 adenosylcob(III)yrinate a,c-diamide + 2 triphosphate + oxidized [electron-transfer flavoprotein] + 3 H(+)</text>
        <dbReference type="Rhea" id="RHEA:11528"/>
        <dbReference type="Rhea" id="RHEA-COMP:10685"/>
        <dbReference type="Rhea" id="RHEA-COMP:10686"/>
        <dbReference type="ChEBI" id="CHEBI:15378"/>
        <dbReference type="ChEBI" id="CHEBI:18036"/>
        <dbReference type="ChEBI" id="CHEBI:30616"/>
        <dbReference type="ChEBI" id="CHEBI:57692"/>
        <dbReference type="ChEBI" id="CHEBI:58307"/>
        <dbReference type="ChEBI" id="CHEBI:58503"/>
        <dbReference type="ChEBI" id="CHEBI:58537"/>
        <dbReference type="EC" id="2.5.1.17"/>
    </reaction>
</comment>
<name>A0A512E0I8_9PROT</name>
<dbReference type="GO" id="GO:0008817">
    <property type="term" value="F:corrinoid adenosyltransferase activity"/>
    <property type="evidence" value="ECO:0007669"/>
    <property type="project" value="UniProtKB-UniRule"/>
</dbReference>
<evidence type="ECO:0000256" key="3">
    <source>
        <dbReference type="ARBA" id="ARBA00007487"/>
    </source>
</evidence>
<evidence type="ECO:0000259" key="16">
    <source>
        <dbReference type="Pfam" id="PF01923"/>
    </source>
</evidence>
<keyword evidence="8 15" id="KW-0547">Nucleotide-binding</keyword>
<dbReference type="UniPathway" id="UPA00148">
    <property type="reaction ID" value="UER00233"/>
</dbReference>
<evidence type="ECO:0000256" key="13">
    <source>
        <dbReference type="ARBA" id="ARBA00048555"/>
    </source>
</evidence>
<accession>A0A512E0I8</accession>
<evidence type="ECO:0000256" key="5">
    <source>
        <dbReference type="ARBA" id="ARBA00020963"/>
    </source>
</evidence>
<comment type="catalytic activity">
    <reaction evidence="14 15">
        <text>2 cob(II)alamin + reduced [electron-transfer flavoprotein] + 2 ATP = 2 adenosylcob(III)alamin + 2 triphosphate + oxidized [electron-transfer flavoprotein] + 3 H(+)</text>
        <dbReference type="Rhea" id="RHEA:28671"/>
        <dbReference type="Rhea" id="RHEA-COMP:10685"/>
        <dbReference type="Rhea" id="RHEA-COMP:10686"/>
        <dbReference type="ChEBI" id="CHEBI:15378"/>
        <dbReference type="ChEBI" id="CHEBI:16304"/>
        <dbReference type="ChEBI" id="CHEBI:18036"/>
        <dbReference type="ChEBI" id="CHEBI:18408"/>
        <dbReference type="ChEBI" id="CHEBI:30616"/>
        <dbReference type="ChEBI" id="CHEBI:57692"/>
        <dbReference type="ChEBI" id="CHEBI:58307"/>
        <dbReference type="EC" id="2.5.1.17"/>
    </reaction>
</comment>
<evidence type="ECO:0000256" key="7">
    <source>
        <dbReference type="ARBA" id="ARBA00022679"/>
    </source>
</evidence>
<evidence type="ECO:0000256" key="12">
    <source>
        <dbReference type="ARBA" id="ARBA00033354"/>
    </source>
</evidence>
<dbReference type="Gene3D" id="1.20.1200.10">
    <property type="entry name" value="Cobalamin adenosyltransferase-like"/>
    <property type="match status" value="1"/>
</dbReference>
<dbReference type="EC" id="2.5.1.17" evidence="4 15"/>
<evidence type="ECO:0000256" key="4">
    <source>
        <dbReference type="ARBA" id="ARBA00012454"/>
    </source>
</evidence>
<dbReference type="GO" id="GO:0005737">
    <property type="term" value="C:cytoplasm"/>
    <property type="evidence" value="ECO:0007669"/>
    <property type="project" value="UniProtKB-SubCell"/>
</dbReference>
<protein>
    <recommendedName>
        <fullName evidence="5 15">Corrinoid adenosyltransferase</fullName>
        <ecNumber evidence="4 15">2.5.1.17</ecNumber>
    </recommendedName>
    <alternativeName>
        <fullName evidence="10 15">Cob(II)alamin adenosyltransferase</fullName>
    </alternativeName>
    <alternativeName>
        <fullName evidence="12 15">Cob(II)yrinic acid a,c-diamide adenosyltransferase</fullName>
    </alternativeName>
    <alternativeName>
        <fullName evidence="11 15">Cobinamide/cobalamin adenosyltransferase</fullName>
    </alternativeName>
</protein>
<evidence type="ECO:0000256" key="10">
    <source>
        <dbReference type="ARBA" id="ARBA00031529"/>
    </source>
</evidence>
<evidence type="ECO:0000256" key="8">
    <source>
        <dbReference type="ARBA" id="ARBA00022741"/>
    </source>
</evidence>
<comment type="caution">
    <text evidence="17">The sequence shown here is derived from an EMBL/GenBank/DDBJ whole genome shotgun (WGS) entry which is preliminary data.</text>
</comment>
<dbReference type="InterPro" id="IPR016030">
    <property type="entry name" value="CblAdoTrfase-like"/>
</dbReference>
<dbReference type="AlphaFoldDB" id="A0A512E0I8"/>
<feature type="domain" description="Cobalamin adenosyltransferase-like" evidence="16">
    <location>
        <begin position="7"/>
        <end position="173"/>
    </location>
</feature>
<comment type="pathway">
    <text evidence="2 15">Cofactor biosynthesis; adenosylcobalamin biosynthesis; adenosylcobalamin from cob(II)yrinate a,c-diamide: step 2/7.</text>
</comment>
<evidence type="ECO:0000256" key="2">
    <source>
        <dbReference type="ARBA" id="ARBA00005121"/>
    </source>
</evidence>
<comment type="subcellular location">
    <subcellularLocation>
        <location evidence="1">Cytoplasm</location>
    </subcellularLocation>
</comment>
<sequence>MVQLTRIYTRGGDKGQTSLGDGRRVPKHDLRVASYGTVDEVNSILGLVRLSTADTPDIDAMLSRIQNDLFDLGADLCTPEQENPQYPPLRIVEAQVDRLEHEIDVMNAELSPLKSFVLPGGTPAAAHLHLARTVSRRAERLMTELAEHEPVGTPALKYINRLSDHLFVLGRYVNDKGALDVLWVPGANR</sequence>
<dbReference type="RefSeq" id="WP_044435055.1">
    <property type="nucleotide sequence ID" value="NZ_BJYZ01000037.1"/>
</dbReference>
<keyword evidence="9 15" id="KW-0067">ATP-binding</keyword>
<organism evidence="17 18">
    <name type="scientific">Skermanella aerolata</name>
    <dbReference type="NCBI Taxonomy" id="393310"/>
    <lineage>
        <taxon>Bacteria</taxon>
        <taxon>Pseudomonadati</taxon>
        <taxon>Pseudomonadota</taxon>
        <taxon>Alphaproteobacteria</taxon>
        <taxon>Rhodospirillales</taxon>
        <taxon>Azospirillaceae</taxon>
        <taxon>Skermanella</taxon>
    </lineage>
</organism>
<evidence type="ECO:0000256" key="15">
    <source>
        <dbReference type="RuleBase" id="RU366026"/>
    </source>
</evidence>
<reference evidence="17 18" key="1">
    <citation type="submission" date="2019-07" db="EMBL/GenBank/DDBJ databases">
        <title>Whole genome shotgun sequence of Skermanella aerolata NBRC 106429.</title>
        <authorList>
            <person name="Hosoyama A."/>
            <person name="Uohara A."/>
            <person name="Ohji S."/>
            <person name="Ichikawa N."/>
        </authorList>
    </citation>
    <scope>NUCLEOTIDE SEQUENCE [LARGE SCALE GENOMIC DNA]</scope>
    <source>
        <strain evidence="17 18">NBRC 106429</strain>
    </source>
</reference>
<dbReference type="InterPro" id="IPR029499">
    <property type="entry name" value="PduO-typ"/>
</dbReference>
<evidence type="ECO:0000313" key="18">
    <source>
        <dbReference type="Proteomes" id="UP000321523"/>
    </source>
</evidence>
<dbReference type="OrthoDB" id="9778896at2"/>
<evidence type="ECO:0000256" key="6">
    <source>
        <dbReference type="ARBA" id="ARBA00022490"/>
    </source>
</evidence>
<dbReference type="GO" id="GO:0009236">
    <property type="term" value="P:cobalamin biosynthetic process"/>
    <property type="evidence" value="ECO:0007669"/>
    <property type="project" value="UniProtKB-UniRule"/>
</dbReference>
<keyword evidence="7 15" id="KW-0808">Transferase</keyword>
<dbReference type="Pfam" id="PF01923">
    <property type="entry name" value="Cob_adeno_trans"/>
    <property type="match status" value="1"/>
</dbReference>
<evidence type="ECO:0000256" key="9">
    <source>
        <dbReference type="ARBA" id="ARBA00022840"/>
    </source>
</evidence>
<evidence type="ECO:0000256" key="11">
    <source>
        <dbReference type="ARBA" id="ARBA00033334"/>
    </source>
</evidence>